<dbReference type="EMBL" id="WJHE01000127">
    <property type="protein sequence ID" value="MST31742.1"/>
    <property type="molecule type" value="Genomic_DNA"/>
</dbReference>
<dbReference type="InterPro" id="IPR050833">
    <property type="entry name" value="Poly_Biosynth_Transport"/>
</dbReference>
<keyword evidence="4 6" id="KW-1133">Transmembrane helix</keyword>
<feature type="transmembrane region" description="Helical" evidence="6">
    <location>
        <begin position="145"/>
        <end position="165"/>
    </location>
</feature>
<feature type="transmembrane region" description="Helical" evidence="6">
    <location>
        <begin position="115"/>
        <end position="133"/>
    </location>
</feature>
<accession>A0ABW9QPJ6</accession>
<evidence type="ECO:0000256" key="1">
    <source>
        <dbReference type="ARBA" id="ARBA00004651"/>
    </source>
</evidence>
<keyword evidence="2" id="KW-1003">Cell membrane</keyword>
<feature type="transmembrane region" description="Helical" evidence="6">
    <location>
        <begin position="382"/>
        <end position="402"/>
    </location>
</feature>
<dbReference type="PANTHER" id="PTHR30250:SF26">
    <property type="entry name" value="PSMA PROTEIN"/>
    <property type="match status" value="1"/>
</dbReference>
<feature type="transmembrane region" description="Helical" evidence="6">
    <location>
        <begin position="71"/>
        <end position="94"/>
    </location>
</feature>
<comment type="caution">
    <text evidence="7">The sequence shown here is derived from an EMBL/GenBank/DDBJ whole genome shotgun (WGS) entry which is preliminary data.</text>
</comment>
<keyword evidence="5 6" id="KW-0472">Membrane</keyword>
<feature type="transmembrane region" description="Helical" evidence="6">
    <location>
        <begin position="319"/>
        <end position="349"/>
    </location>
</feature>
<feature type="transmembrane region" description="Helical" evidence="6">
    <location>
        <begin position="38"/>
        <end position="59"/>
    </location>
</feature>
<feature type="transmembrane region" description="Helical" evidence="6">
    <location>
        <begin position="355"/>
        <end position="375"/>
    </location>
</feature>
<feature type="transmembrane region" description="Helical" evidence="6">
    <location>
        <begin position="243"/>
        <end position="263"/>
    </location>
</feature>
<feature type="transmembrane region" description="Helical" evidence="6">
    <location>
        <begin position="275"/>
        <end position="298"/>
    </location>
</feature>
<keyword evidence="8" id="KW-1185">Reference proteome</keyword>
<feature type="transmembrane region" description="Helical" evidence="6">
    <location>
        <begin position="408"/>
        <end position="429"/>
    </location>
</feature>
<evidence type="ECO:0000256" key="5">
    <source>
        <dbReference type="ARBA" id="ARBA00023136"/>
    </source>
</evidence>
<reference evidence="7 8" key="1">
    <citation type="submission" date="2019-11" db="EMBL/GenBank/DDBJ databases">
        <title>Acidiferrimicrobium australis gen. nov., sp. nov., an acidophilic and obligately heterotrophic, member of the Actinobacteria that catalyses dissimilatory oxido- reduction of iron isolated from metal-rich acidic water in Chile.</title>
        <authorList>
            <person name="Gonzalez D."/>
            <person name="Huber K."/>
            <person name="Hedrich S."/>
            <person name="Rojas-Villalobos C."/>
            <person name="Quatrini R."/>
            <person name="Dinamarca M.A."/>
            <person name="Schwarz A."/>
            <person name="Canales C."/>
            <person name="Nancucheo I."/>
        </authorList>
    </citation>
    <scope>NUCLEOTIDE SEQUENCE [LARGE SCALE GENOMIC DNA]</scope>
    <source>
        <strain evidence="7 8">USS-CCA1</strain>
    </source>
</reference>
<dbReference type="PANTHER" id="PTHR30250">
    <property type="entry name" value="PST FAMILY PREDICTED COLANIC ACID TRANSPORTER"/>
    <property type="match status" value="1"/>
</dbReference>
<feature type="transmembrane region" description="Helical" evidence="6">
    <location>
        <begin position="177"/>
        <end position="198"/>
    </location>
</feature>
<evidence type="ECO:0000256" key="6">
    <source>
        <dbReference type="SAM" id="Phobius"/>
    </source>
</evidence>
<evidence type="ECO:0000313" key="8">
    <source>
        <dbReference type="Proteomes" id="UP000437736"/>
    </source>
</evidence>
<evidence type="ECO:0000313" key="7">
    <source>
        <dbReference type="EMBL" id="MST31742.1"/>
    </source>
</evidence>
<sequence length="465" mass="46699">MEQVRRTGGATLHGGRLGEARRALAPTTLVERARSSPLALGGVAFVGASVAVNLSNFAFHAALSRLLGPAGYGALGSLLNTLVVLSVPLGALEAAVTRMVAARASIGSSAGCRRLSVQAVAVGALGSVVWAGLSPLVQGFLQLHSLWPVLLLGLSIVPMAVGAVWQGVLVGEQRFRTVAVAQVLGSGAARLAMGVLLVSAGLGVSGAVLATVTAGVVTLAVLLPSVRSRLTSADTGALTAGDAAWTIASLGGVATLTSLDTWLGRHFLSPLAAGYFTAAATAGRIALFLPGTIILVFFPGLVKAAGRTAEAHTAIGRALIWVGACALVGVAVLVGASGLVVGVLFGAQFTPAVPVVRVLAAADGMAALISTLVYFQLARRSRLAIAGWAGCVLMAGLAALWHGSTQQLAWTMLAADAATLVTLGAASTLQVRRDRRRLAAGPGPAAAGGRRAATFPALARDRAVP</sequence>
<protein>
    <submittedName>
        <fullName evidence="7">Oligosaccharide flippase family protein</fullName>
    </submittedName>
</protein>
<proteinExistence type="predicted"/>
<comment type="subcellular location">
    <subcellularLocation>
        <location evidence="1">Cell membrane</location>
        <topology evidence="1">Multi-pass membrane protein</topology>
    </subcellularLocation>
</comment>
<name>A0ABW9QPJ6_9ACTN</name>
<gene>
    <name evidence="7" type="ORF">GHK86_03240</name>
</gene>
<organism evidence="7 8">
    <name type="scientific">Acidiferrimicrobium australe</name>
    <dbReference type="NCBI Taxonomy" id="2664430"/>
    <lineage>
        <taxon>Bacteria</taxon>
        <taxon>Bacillati</taxon>
        <taxon>Actinomycetota</taxon>
        <taxon>Acidimicrobiia</taxon>
        <taxon>Acidimicrobiales</taxon>
        <taxon>Acidimicrobiaceae</taxon>
        <taxon>Acidiferrimicrobium</taxon>
    </lineage>
</organism>
<dbReference type="Proteomes" id="UP000437736">
    <property type="component" value="Unassembled WGS sequence"/>
</dbReference>
<evidence type="ECO:0000256" key="2">
    <source>
        <dbReference type="ARBA" id="ARBA00022475"/>
    </source>
</evidence>
<evidence type="ECO:0000256" key="3">
    <source>
        <dbReference type="ARBA" id="ARBA00022692"/>
    </source>
</evidence>
<feature type="transmembrane region" description="Helical" evidence="6">
    <location>
        <begin position="204"/>
        <end position="223"/>
    </location>
</feature>
<keyword evidence="3 6" id="KW-0812">Transmembrane</keyword>
<evidence type="ECO:0000256" key="4">
    <source>
        <dbReference type="ARBA" id="ARBA00022989"/>
    </source>
</evidence>